<dbReference type="GO" id="GO:0003677">
    <property type="term" value="F:DNA binding"/>
    <property type="evidence" value="ECO:0007669"/>
    <property type="project" value="UniProtKB-KW"/>
</dbReference>
<keyword evidence="11 16" id="KW-0518">Myosin</keyword>
<keyword evidence="13" id="KW-0804">Transcription</keyword>
<evidence type="ECO:0000256" key="15">
    <source>
        <dbReference type="ARBA" id="ARBA00023242"/>
    </source>
</evidence>
<evidence type="ECO:0000256" key="17">
    <source>
        <dbReference type="SAM" id="MobiDB-lite"/>
    </source>
</evidence>
<dbReference type="GO" id="GO:0005665">
    <property type="term" value="C:RNA polymerase II, core complex"/>
    <property type="evidence" value="ECO:0007669"/>
    <property type="project" value="TreeGrafter"/>
</dbReference>
<dbReference type="GO" id="GO:0006366">
    <property type="term" value="P:transcription by RNA polymerase II"/>
    <property type="evidence" value="ECO:0007669"/>
    <property type="project" value="InterPro"/>
</dbReference>
<dbReference type="Proteomes" id="UP000283543">
    <property type="component" value="Unassembled WGS sequence"/>
</dbReference>
<dbReference type="VEuPathDB" id="FungiDB:H257_03959"/>
<dbReference type="PROSITE" id="PS51456">
    <property type="entry name" value="MYOSIN_MOTOR"/>
    <property type="match status" value="1"/>
</dbReference>
<dbReference type="InterPro" id="IPR038120">
    <property type="entry name" value="Rpb1_funnel_sf"/>
</dbReference>
<feature type="compositionally biased region" description="Low complexity" evidence="17">
    <location>
        <begin position="964"/>
        <end position="1054"/>
    </location>
</feature>
<dbReference type="GO" id="GO:0005524">
    <property type="term" value="F:ATP binding"/>
    <property type="evidence" value="ECO:0007669"/>
    <property type="project" value="UniProtKB-UniRule"/>
</dbReference>
<feature type="binding site" evidence="16">
    <location>
        <begin position="1319"/>
        <end position="1326"/>
    </location>
    <ligand>
        <name>ATP</name>
        <dbReference type="ChEBI" id="CHEBI:30616"/>
    </ligand>
</feature>
<keyword evidence="7" id="KW-0479">Metal-binding</keyword>
<evidence type="ECO:0000256" key="5">
    <source>
        <dbReference type="ARBA" id="ARBA00022679"/>
    </source>
</evidence>
<dbReference type="GO" id="GO:0016459">
    <property type="term" value="C:myosin complex"/>
    <property type="evidence" value="ECO:0007669"/>
    <property type="project" value="UniProtKB-KW"/>
</dbReference>
<evidence type="ECO:0000256" key="7">
    <source>
        <dbReference type="ARBA" id="ARBA00022723"/>
    </source>
</evidence>
<dbReference type="PANTHER" id="PTHR19376:SF37">
    <property type="entry name" value="DNA-DIRECTED RNA POLYMERASE II SUBUNIT RPB1"/>
    <property type="match status" value="1"/>
</dbReference>
<keyword evidence="15" id="KW-0539">Nucleus</keyword>
<dbReference type="InterPro" id="IPR007083">
    <property type="entry name" value="RNA_pol_Rpb1_4"/>
</dbReference>
<comment type="similarity">
    <text evidence="16">Belongs to the TRAFAC class myosin-kinesin ATPase superfamily. Myosin family.</text>
</comment>
<dbReference type="InterPro" id="IPR036961">
    <property type="entry name" value="Kinesin_motor_dom_sf"/>
</dbReference>
<evidence type="ECO:0000256" key="14">
    <source>
        <dbReference type="ARBA" id="ARBA00023175"/>
    </source>
</evidence>
<dbReference type="InterPro" id="IPR000684">
    <property type="entry name" value="RNA_pol_II_repeat_euk"/>
</dbReference>
<comment type="subcellular location">
    <subcellularLocation>
        <location evidence="1">Nucleus</location>
    </subcellularLocation>
</comment>
<evidence type="ECO:0000256" key="11">
    <source>
        <dbReference type="ARBA" id="ARBA00023123"/>
    </source>
</evidence>
<dbReference type="Gene3D" id="1.10.274.100">
    <property type="entry name" value="RNA polymerase Rpb1, domain 3"/>
    <property type="match status" value="1"/>
</dbReference>
<evidence type="ECO:0000256" key="9">
    <source>
        <dbReference type="ARBA" id="ARBA00022833"/>
    </source>
</evidence>
<dbReference type="PRINTS" id="PR00193">
    <property type="entry name" value="MYOSINHEAVY"/>
</dbReference>
<proteinExistence type="inferred from homology"/>
<dbReference type="Pfam" id="PF05000">
    <property type="entry name" value="RNA_pol_Rpb1_4"/>
    <property type="match status" value="1"/>
</dbReference>
<keyword evidence="6" id="KW-0548">Nucleotidyltransferase</keyword>
<dbReference type="CDD" id="cd22541">
    <property type="entry name" value="SP5_N"/>
    <property type="match status" value="1"/>
</dbReference>
<dbReference type="InterPro" id="IPR007081">
    <property type="entry name" value="RNA_pol_Rpb1_5"/>
</dbReference>
<dbReference type="InterPro" id="IPR045867">
    <property type="entry name" value="DNA-dir_RpoC_beta_prime"/>
</dbReference>
<dbReference type="Gene3D" id="1.10.132.30">
    <property type="match status" value="1"/>
</dbReference>
<dbReference type="PROSITE" id="PS00115">
    <property type="entry name" value="RNA_POL_II_REPEAT"/>
    <property type="match status" value="10"/>
</dbReference>
<dbReference type="SUPFAM" id="SSF64484">
    <property type="entry name" value="beta and beta-prime subunits of DNA dependent RNA-polymerase"/>
    <property type="match status" value="1"/>
</dbReference>
<evidence type="ECO:0000256" key="8">
    <source>
        <dbReference type="ARBA" id="ARBA00022737"/>
    </source>
</evidence>
<dbReference type="Gene3D" id="1.10.150.390">
    <property type="match status" value="1"/>
</dbReference>
<feature type="non-terminal residue" evidence="19">
    <location>
        <position position="1341"/>
    </location>
</feature>
<keyword evidence="12" id="KW-0238">DNA-binding</keyword>
<dbReference type="GO" id="GO:0046872">
    <property type="term" value="F:metal ion binding"/>
    <property type="evidence" value="ECO:0007669"/>
    <property type="project" value="UniProtKB-KW"/>
</dbReference>
<dbReference type="InterPro" id="IPR007075">
    <property type="entry name" value="RNA_pol_Rpb1_6"/>
</dbReference>
<dbReference type="Gene3D" id="6.20.50.80">
    <property type="match status" value="1"/>
</dbReference>
<dbReference type="InterPro" id="IPR038593">
    <property type="entry name" value="RNA_pol_Rpb1_7_sf"/>
</dbReference>
<evidence type="ECO:0000256" key="3">
    <source>
        <dbReference type="ARBA" id="ARBA00022478"/>
    </source>
</evidence>
<dbReference type="FunFam" id="3.30.1360.140:FF:000001">
    <property type="entry name" value="DNA-directed RNA polymerase subunit"/>
    <property type="match status" value="1"/>
</dbReference>
<feature type="compositionally biased region" description="Polar residues" evidence="17">
    <location>
        <begin position="949"/>
        <end position="963"/>
    </location>
</feature>
<dbReference type="Pfam" id="PF04983">
    <property type="entry name" value="RNA_pol_Rpb1_3"/>
    <property type="match status" value="1"/>
</dbReference>
<keyword evidence="3" id="KW-0240">DNA-directed RNA polymerase</keyword>
<reference evidence="19 20" key="1">
    <citation type="submission" date="2018-08" db="EMBL/GenBank/DDBJ databases">
        <title>Aphanomyces genome sequencing and annotation.</title>
        <authorList>
            <person name="Minardi D."/>
            <person name="Oidtmann B."/>
            <person name="Van Der Giezen M."/>
            <person name="Studholme D.J."/>
        </authorList>
    </citation>
    <scope>NUCLEOTIDE SEQUENCE [LARGE SCALE GENOMIC DNA]</scope>
    <source>
        <strain evidence="19 20">Si</strain>
    </source>
</reference>
<keyword evidence="5" id="KW-0808">Transferase</keyword>
<keyword evidence="9" id="KW-0862">Zinc</keyword>
<keyword evidence="8" id="KW-0677">Repeat</keyword>
<dbReference type="InterPro" id="IPR027417">
    <property type="entry name" value="P-loop_NTPase"/>
</dbReference>
<dbReference type="SUPFAM" id="SSF52540">
    <property type="entry name" value="P-loop containing nucleoside triphosphate hydrolases"/>
    <property type="match status" value="1"/>
</dbReference>
<feature type="region of interest" description="Disordered" evidence="17">
    <location>
        <begin position="907"/>
        <end position="926"/>
    </location>
</feature>
<dbReference type="Pfam" id="PF04998">
    <property type="entry name" value="RNA_pol_Rpb1_5"/>
    <property type="match status" value="1"/>
</dbReference>
<keyword evidence="16" id="KW-0067">ATP-binding</keyword>
<keyword evidence="16" id="KW-0009">Actin-binding</keyword>
<dbReference type="FunFam" id="1.10.150.390:FF:000001">
    <property type="entry name" value="DNA-directed RNA polymerase subunit"/>
    <property type="match status" value="1"/>
</dbReference>
<evidence type="ECO:0000256" key="2">
    <source>
        <dbReference type="ARBA" id="ARBA00012418"/>
    </source>
</evidence>
<dbReference type="EC" id="2.7.7.6" evidence="2"/>
<dbReference type="GO" id="GO:0003774">
    <property type="term" value="F:cytoskeletal motor activity"/>
    <property type="evidence" value="ECO:0007669"/>
    <property type="project" value="UniProtKB-UniRule"/>
</dbReference>
<evidence type="ECO:0000256" key="13">
    <source>
        <dbReference type="ARBA" id="ARBA00023163"/>
    </source>
</evidence>
<keyword evidence="14 16" id="KW-0505">Motor protein</keyword>
<dbReference type="VEuPathDB" id="FungiDB:H257_03960"/>
<feature type="domain" description="Myosin motor" evidence="18">
    <location>
        <begin position="1226"/>
        <end position="1341"/>
    </location>
</feature>
<evidence type="ECO:0000256" key="6">
    <source>
        <dbReference type="ARBA" id="ARBA00022695"/>
    </source>
</evidence>
<dbReference type="Gene3D" id="3.30.1360.140">
    <property type="match status" value="1"/>
</dbReference>
<keyword evidence="16" id="KW-0547">Nucleotide-binding</keyword>
<dbReference type="Pfam" id="PF00063">
    <property type="entry name" value="Myosin_head"/>
    <property type="match status" value="1"/>
</dbReference>
<evidence type="ECO:0000259" key="18">
    <source>
        <dbReference type="PROSITE" id="PS51456"/>
    </source>
</evidence>
<keyword evidence="10" id="KW-0460">Magnesium</keyword>
<keyword evidence="4" id="KW-0597">Phosphoprotein</keyword>
<evidence type="ECO:0000256" key="1">
    <source>
        <dbReference type="ARBA" id="ARBA00004123"/>
    </source>
</evidence>
<dbReference type="PANTHER" id="PTHR19376">
    <property type="entry name" value="DNA-DIRECTED RNA POLYMERASE"/>
    <property type="match status" value="1"/>
</dbReference>
<comment type="caution">
    <text evidence="16">Lacks conserved residue(s) required for the propagation of feature annotation.</text>
</comment>
<evidence type="ECO:0000256" key="10">
    <source>
        <dbReference type="ARBA" id="ARBA00022842"/>
    </source>
</evidence>
<feature type="region of interest" description="Disordered" evidence="17">
    <location>
        <begin position="948"/>
        <end position="1054"/>
    </location>
</feature>
<dbReference type="EMBL" id="QUTB01003791">
    <property type="protein sequence ID" value="RHY66061.1"/>
    <property type="molecule type" value="Genomic_DNA"/>
</dbReference>
<dbReference type="Gene3D" id="3.40.850.10">
    <property type="entry name" value="Kinesin motor domain"/>
    <property type="match status" value="1"/>
</dbReference>
<dbReference type="Pfam" id="PF04990">
    <property type="entry name" value="RNA_pol_Rpb1_7"/>
    <property type="match status" value="1"/>
</dbReference>
<evidence type="ECO:0000256" key="12">
    <source>
        <dbReference type="ARBA" id="ARBA00023125"/>
    </source>
</evidence>
<dbReference type="CDD" id="cd02584">
    <property type="entry name" value="RNAP_II_Rpb1_C"/>
    <property type="match status" value="1"/>
</dbReference>
<evidence type="ECO:0000313" key="19">
    <source>
        <dbReference type="EMBL" id="RHY66061.1"/>
    </source>
</evidence>
<gene>
    <name evidence="19" type="ORF">DYB34_009266</name>
</gene>
<sequence>MSTILPNINFIGYCSTHESDQNKKDCDLPFRRKMSPRDTHVIIQNGELLAGIIDKKTIGPGAGGLIHNTVLELGHDEAKRFLGATQYLVNQWLVWHSFTVGISDTIADVSTLKNIVDIITNAKIKVQDLGSLDETNNIKATVTSGSKGSYLNISQIIACVGQQNVEGKRIPYGFHHRTLPHYGKDDLGPESRGFVENSYLKGLTPQEFFFHAMGGREGLIDTAVKTAETGYIQRRLVKAMESVMSRYDGTVRNSNGEIIQFLYGEDGMDAVWVEKQNFDGHTLNRAKFEAKFKLDPFDDQLGTVPHCPDELYMDPQIITDIQSNPTTQLFLRDEYIQLQKDRLNLRVILGSRGQGQESDQAAQVPVNLRRLIQNAQQLFSISLLHPTTLNPQNIIQGVRDLCREIVVVQGDDHLSIEAQENATLLFQILLRSTLAVKRVLLEYRLNDSAFEWLMGEIKSKFLSSLVAAGEMAGVVAAQSIGEPATQMTLNTFHYAGVSAKNVTLGVPRLKEIINIAKDVKTPSIQIYLKPDCAHDAEKAKQIQSTLEYTTLMDVTASTAIYYDPDPTSTVVEEDADFVASYYDVIDEDTPLARSPWLLRIELNRIMMADKNLEMKEIALQIENEYGQDLSCIYTDDNADKLVLRIRIMSEEEDKVSQNGSASVGQEDDTFLKRVEHNMLTQMRLRGVPNVKKVFMRENPQNQWDEEKGFIMVKEWVLDTDGTNLLDIICHESIDASRTISNDIVEIIEVLGIEAVLPDCFVRRALLNEIRNVISFDGAYVNYRHLACLADVMTFRGHLMAVTRHGINRVDSGPLVRCSFEETVEILMDAAMFSQGDELAGVTENIMLGQLAQLGTGVMDLVLDANKLSQAIEYDASEIENVMREFSKDYTTPDVNTPMATPWGQTPMYGTPAPGTPGYGTPGAGSPLMSPSGSFSPFVSFSPHNVPASPYSQSPGYAQSPGLNPTSPIYSPTSPAYSPTSPAYSPTSPAYSPTSPAYSPTSPAYSPTSPAYSPTSPAYSPTSPAYSPTSPAYSPTSPAYSPTSPAYSPTSPAYSPTSPAYSPTSPALFADISRLLADIPCLFAHIASLQSNLPGVQPDVPCLLTDISSVFAHVTGLLAVVACVFADLPRLLAHFSSVHMQRRESLSSSTGGTLVWVPHDKQVWKRAQVLQRISEFLIQVTLVADDTSDAYDPENGTVKTYDVRDIAKLAGEVSATAMPICNTFGKLGVPDMCTLNHLHEPAVLKNLQLRHSLFVPYTYTGQICIAVNPYKWLDLYRKDLYEKYLELPRNDLAPHPFALSSSSYIDMQENGIEQSILVSGESGAGKTETVKIMMNHLASISG</sequence>
<comment type="caution">
    <text evidence="19">The sequence shown here is derived from an EMBL/GenBank/DDBJ whole genome shotgun (WGS) entry which is preliminary data.</text>
</comment>
<name>A0A3R6ZSG6_APHAT</name>
<protein>
    <recommendedName>
        <fullName evidence="2">DNA-directed RNA polymerase</fullName>
        <ecNumber evidence="2">2.7.7.6</ecNumber>
    </recommendedName>
</protein>
<dbReference type="Pfam" id="PF05001">
    <property type="entry name" value="RNA_pol_Rpb1_R"/>
    <property type="match status" value="8"/>
</dbReference>
<dbReference type="InterPro" id="IPR001609">
    <property type="entry name" value="Myosin_head_motor_dom-like"/>
</dbReference>
<evidence type="ECO:0000313" key="20">
    <source>
        <dbReference type="Proteomes" id="UP000283543"/>
    </source>
</evidence>
<dbReference type="InterPro" id="IPR042102">
    <property type="entry name" value="RNA_pol_Rpb1_3_sf"/>
</dbReference>
<dbReference type="InterPro" id="IPR007073">
    <property type="entry name" value="RNA_pol_Rpb1_7"/>
</dbReference>
<evidence type="ECO:0000256" key="4">
    <source>
        <dbReference type="ARBA" id="ARBA00022553"/>
    </source>
</evidence>
<evidence type="ECO:0000256" key="16">
    <source>
        <dbReference type="PROSITE-ProRule" id="PRU00782"/>
    </source>
</evidence>
<dbReference type="Pfam" id="PF04992">
    <property type="entry name" value="RNA_pol_Rpb1_6"/>
    <property type="match status" value="1"/>
</dbReference>
<dbReference type="GO" id="GO:0003899">
    <property type="term" value="F:DNA-directed RNA polymerase activity"/>
    <property type="evidence" value="ECO:0007669"/>
    <property type="project" value="UniProtKB-EC"/>
</dbReference>
<dbReference type="GO" id="GO:0003779">
    <property type="term" value="F:actin binding"/>
    <property type="evidence" value="ECO:0007669"/>
    <property type="project" value="UniProtKB-KW"/>
</dbReference>
<dbReference type="InterPro" id="IPR007066">
    <property type="entry name" value="RNA_pol_Rpb1_3"/>
</dbReference>
<dbReference type="Gene3D" id="6.10.250.2940">
    <property type="match status" value="1"/>
</dbReference>
<organism evidence="19 20">
    <name type="scientific">Aphanomyces astaci</name>
    <name type="common">Crayfish plague agent</name>
    <dbReference type="NCBI Taxonomy" id="112090"/>
    <lineage>
        <taxon>Eukaryota</taxon>
        <taxon>Sar</taxon>
        <taxon>Stramenopiles</taxon>
        <taxon>Oomycota</taxon>
        <taxon>Saprolegniomycetes</taxon>
        <taxon>Saprolegniales</taxon>
        <taxon>Verrucalvaceae</taxon>
        <taxon>Aphanomyces</taxon>
    </lineage>
</organism>
<accession>A0A3R6ZSG6</accession>